<organism evidence="2 3">
    <name type="scientific">Sphingobacterium haloxyli</name>
    <dbReference type="NCBI Taxonomy" id="2100533"/>
    <lineage>
        <taxon>Bacteria</taxon>
        <taxon>Pseudomonadati</taxon>
        <taxon>Bacteroidota</taxon>
        <taxon>Sphingobacteriia</taxon>
        <taxon>Sphingobacteriales</taxon>
        <taxon>Sphingobacteriaceae</taxon>
        <taxon>Sphingobacterium</taxon>
    </lineage>
</organism>
<protein>
    <submittedName>
        <fullName evidence="2">DNA metabolism protein</fullName>
    </submittedName>
</protein>
<dbReference type="InterPro" id="IPR025404">
    <property type="entry name" value="DUF4130"/>
</dbReference>
<sequence length="253" mass="30335">MYYLFDGTYLGFLSCVFESFERKEFNVIPLMQKDYRIALFAETRTIVTDSRKALRVQNGLQERVGKAGTMDFYRAFLSEDRKAWLASFFILRQTFGGRTDVRQDYGNAHVLYFSQTLKKVSRERHRMKAFIRFSKSSDGLFFALVEPDFNVLPLISDFFRERYADMPWLIYDVKRKYGLLFDMRQVGEVQLSLEETKNTTIPTVVTTMDERDELFQHLWKQYYTSTNIEARKNMKLHLQHVPRRYWKYLVEKK</sequence>
<evidence type="ECO:0000259" key="1">
    <source>
        <dbReference type="Pfam" id="PF13566"/>
    </source>
</evidence>
<dbReference type="NCBIfam" id="TIGR03915">
    <property type="entry name" value="SAM_7_link_chp"/>
    <property type="match status" value="1"/>
</dbReference>
<dbReference type="OrthoDB" id="5290748at2"/>
<gene>
    <name evidence="2" type="ORF">C5745_14685</name>
</gene>
<keyword evidence="3" id="KW-1185">Reference proteome</keyword>
<dbReference type="RefSeq" id="WP_105717760.1">
    <property type="nucleotide sequence ID" value="NZ_PVBQ01000012.1"/>
</dbReference>
<evidence type="ECO:0000313" key="3">
    <source>
        <dbReference type="Proteomes" id="UP000239711"/>
    </source>
</evidence>
<dbReference type="AlphaFoldDB" id="A0A2S9J1E0"/>
<proteinExistence type="predicted"/>
<name>A0A2S9J1E0_9SPHI</name>
<dbReference type="Pfam" id="PF13566">
    <property type="entry name" value="DUF4130"/>
    <property type="match status" value="1"/>
</dbReference>
<accession>A0A2S9J1E0</accession>
<feature type="domain" description="DUF4130" evidence="1">
    <location>
        <begin position="87"/>
        <end position="251"/>
    </location>
</feature>
<reference evidence="2 3" key="1">
    <citation type="submission" date="2018-02" db="EMBL/GenBank/DDBJ databases">
        <title>The draft genome of Sphingobacterium sp. 5JN-11.</title>
        <authorList>
            <person name="Liu L."/>
            <person name="Li L."/>
            <person name="Liang L."/>
            <person name="Zhang X."/>
            <person name="Wang T."/>
        </authorList>
    </citation>
    <scope>NUCLEOTIDE SEQUENCE [LARGE SCALE GENOMIC DNA]</scope>
    <source>
        <strain evidence="2 3">5JN-11</strain>
    </source>
</reference>
<comment type="caution">
    <text evidence="2">The sequence shown here is derived from an EMBL/GenBank/DDBJ whole genome shotgun (WGS) entry which is preliminary data.</text>
</comment>
<dbReference type="InterPro" id="IPR023875">
    <property type="entry name" value="DNA_repair_put"/>
</dbReference>
<dbReference type="EMBL" id="PVBQ01000012">
    <property type="protein sequence ID" value="PRD46597.1"/>
    <property type="molecule type" value="Genomic_DNA"/>
</dbReference>
<evidence type="ECO:0000313" key="2">
    <source>
        <dbReference type="EMBL" id="PRD46597.1"/>
    </source>
</evidence>
<dbReference type="Proteomes" id="UP000239711">
    <property type="component" value="Unassembled WGS sequence"/>
</dbReference>